<comment type="caution">
    <text evidence="9">The sequence shown here is derived from an EMBL/GenBank/DDBJ whole genome shotgun (WGS) entry which is preliminary data.</text>
</comment>
<feature type="transmembrane region" description="Helical" evidence="8">
    <location>
        <begin position="276"/>
        <end position="296"/>
    </location>
</feature>
<feature type="transmembrane region" description="Helical" evidence="8">
    <location>
        <begin position="244"/>
        <end position="264"/>
    </location>
</feature>
<evidence type="ECO:0000256" key="4">
    <source>
        <dbReference type="ARBA" id="ARBA00022475"/>
    </source>
</evidence>
<dbReference type="InterPro" id="IPR002523">
    <property type="entry name" value="MgTranspt_CorA/ZnTranspt_ZntB"/>
</dbReference>
<dbReference type="InterPro" id="IPR045861">
    <property type="entry name" value="CorA_cytoplasmic_dom"/>
</dbReference>
<evidence type="ECO:0000256" key="5">
    <source>
        <dbReference type="ARBA" id="ARBA00022692"/>
    </source>
</evidence>
<evidence type="ECO:0000313" key="9">
    <source>
        <dbReference type="EMBL" id="MCY1712921.1"/>
    </source>
</evidence>
<dbReference type="RefSeq" id="WP_268056927.1">
    <property type="nucleotide sequence ID" value="NZ_JAPOHA010000001.1"/>
</dbReference>
<comment type="similarity">
    <text evidence="2">Belongs to the CorA metal ion transporter (MIT) (TC 1.A.35) family.</text>
</comment>
<keyword evidence="7 8" id="KW-0472">Membrane</keyword>
<keyword evidence="5 8" id="KW-0812">Transmembrane</keyword>
<dbReference type="CDD" id="cd12826">
    <property type="entry name" value="EcCorA_ZntB-like_u1"/>
    <property type="match status" value="1"/>
</dbReference>
<dbReference type="PANTHER" id="PTHR46494:SF1">
    <property type="entry name" value="CORA FAMILY METAL ION TRANSPORTER (EUROFUNG)"/>
    <property type="match status" value="1"/>
</dbReference>
<dbReference type="InterPro" id="IPR045863">
    <property type="entry name" value="CorA_TM1_TM2"/>
</dbReference>
<dbReference type="PANTHER" id="PTHR46494">
    <property type="entry name" value="CORA FAMILY METAL ION TRANSPORTER (EUROFUNG)"/>
    <property type="match status" value="1"/>
</dbReference>
<evidence type="ECO:0000256" key="6">
    <source>
        <dbReference type="ARBA" id="ARBA00022989"/>
    </source>
</evidence>
<protein>
    <submittedName>
        <fullName evidence="9">Magnesium transporter</fullName>
    </submittedName>
</protein>
<dbReference type="EMBL" id="JAPOHA010000001">
    <property type="protein sequence ID" value="MCY1712921.1"/>
    <property type="molecule type" value="Genomic_DNA"/>
</dbReference>
<evidence type="ECO:0000256" key="2">
    <source>
        <dbReference type="ARBA" id="ARBA00009765"/>
    </source>
</evidence>
<evidence type="ECO:0000256" key="3">
    <source>
        <dbReference type="ARBA" id="ARBA00022448"/>
    </source>
</evidence>
<sequence length="302" mass="34984">MMKCYKIENDMLTEEGAQPFQNNTVCFCTPNELRGGIKVAPHTIDECTRPGPAKLEAYDGYDFILLNLIDCKEQRVAKRIGIYIMPDKLIFTCAHSAKTVQDVLEALSSCRTANLSPERVLYAFFNYLTTKDSGKLEDFEEEISALEEQIMENKEGNYIKEIAAMRKKLMFFKKYYEQLLDIAESIEENTNELFSNSVLRYFRMFTARLERLNRSVLNLRDYITQVREAYQSQVDIGLNEIMKLFTVITAIFLPLTLLVGWYGMNFKNMPELQWPYGYAFAVGLSVLIVIISVLFFKKKKIL</sequence>
<dbReference type="SUPFAM" id="SSF143865">
    <property type="entry name" value="CorA soluble domain-like"/>
    <property type="match status" value="1"/>
</dbReference>
<evidence type="ECO:0000256" key="7">
    <source>
        <dbReference type="ARBA" id="ARBA00023136"/>
    </source>
</evidence>
<comment type="subcellular location">
    <subcellularLocation>
        <location evidence="1">Cell membrane</location>
        <topology evidence="1">Multi-pass membrane protein</topology>
    </subcellularLocation>
</comment>
<gene>
    <name evidence="9" type="ORF">OUY18_01455</name>
</gene>
<accession>A0ABT4BPV5</accession>
<keyword evidence="3" id="KW-0813">Transport</keyword>
<dbReference type="Gene3D" id="1.20.58.340">
    <property type="entry name" value="Magnesium transport protein CorA, transmembrane region"/>
    <property type="match status" value="2"/>
</dbReference>
<evidence type="ECO:0000256" key="1">
    <source>
        <dbReference type="ARBA" id="ARBA00004651"/>
    </source>
</evidence>
<evidence type="ECO:0000313" key="10">
    <source>
        <dbReference type="Proteomes" id="UP001082703"/>
    </source>
</evidence>
<organism evidence="9 10">
    <name type="scientific">Caproiciproducens galactitolivorans</name>
    <dbReference type="NCBI Taxonomy" id="642589"/>
    <lineage>
        <taxon>Bacteria</taxon>
        <taxon>Bacillati</taxon>
        <taxon>Bacillota</taxon>
        <taxon>Clostridia</taxon>
        <taxon>Eubacteriales</taxon>
        <taxon>Acutalibacteraceae</taxon>
        <taxon>Caproiciproducens</taxon>
    </lineage>
</organism>
<keyword evidence="6 8" id="KW-1133">Transmembrane helix</keyword>
<keyword evidence="10" id="KW-1185">Reference proteome</keyword>
<evidence type="ECO:0000256" key="8">
    <source>
        <dbReference type="SAM" id="Phobius"/>
    </source>
</evidence>
<name>A0ABT4BPV5_9FIRM</name>
<dbReference type="Proteomes" id="UP001082703">
    <property type="component" value="Unassembled WGS sequence"/>
</dbReference>
<reference evidence="9 10" key="1">
    <citation type="submission" date="2022-11" db="EMBL/GenBank/DDBJ databases">
        <authorList>
            <person name="Caiyu Z."/>
        </authorList>
    </citation>
    <scope>NUCLEOTIDE SEQUENCE [LARGE SCALE GENOMIC DNA]</scope>
    <source>
        <strain evidence="9 10">YR-4</strain>
    </source>
</reference>
<dbReference type="SUPFAM" id="SSF144083">
    <property type="entry name" value="Magnesium transport protein CorA, transmembrane region"/>
    <property type="match status" value="1"/>
</dbReference>
<keyword evidence="4" id="KW-1003">Cell membrane</keyword>
<proteinExistence type="inferred from homology"/>
<dbReference type="Pfam" id="PF01544">
    <property type="entry name" value="CorA"/>
    <property type="match status" value="1"/>
</dbReference>